<proteinExistence type="predicted"/>
<dbReference type="InterPro" id="IPR036872">
    <property type="entry name" value="CH_dom_sf"/>
</dbReference>
<dbReference type="SUPFAM" id="SSF47576">
    <property type="entry name" value="Calponin-homology domain, CH-domain"/>
    <property type="match status" value="1"/>
</dbReference>
<dbReference type="InterPro" id="IPR001715">
    <property type="entry name" value="CH_dom"/>
</dbReference>
<accession>A0A1W0E8M7</accession>
<evidence type="ECO:0000313" key="2">
    <source>
        <dbReference type="EMBL" id="OQS55519.1"/>
    </source>
</evidence>
<dbReference type="PROSITE" id="PS50021">
    <property type="entry name" value="CH"/>
    <property type="match status" value="2"/>
</dbReference>
<dbReference type="SMART" id="SM00033">
    <property type="entry name" value="CH"/>
    <property type="match status" value="2"/>
</dbReference>
<reference evidence="2 3" key="1">
    <citation type="journal article" date="2017" name="Environ. Microbiol.">
        <title>Decay of the glycolytic pathway and adaptation to intranuclear parasitism within Enterocytozoonidae microsporidia.</title>
        <authorList>
            <person name="Wiredu Boakye D."/>
            <person name="Jaroenlak P."/>
            <person name="Prachumwat A."/>
            <person name="Williams T.A."/>
            <person name="Bateman K.S."/>
            <person name="Itsathitphaisarn O."/>
            <person name="Sritunyalucksana K."/>
            <person name="Paszkiewicz K.H."/>
            <person name="Moore K.A."/>
            <person name="Stentiford G.D."/>
            <person name="Williams B.A."/>
        </authorList>
    </citation>
    <scope>NUCLEOTIDE SEQUENCE [LARGE SCALE GENOMIC DNA]</scope>
    <source>
        <strain evidence="2 3">TH1</strain>
    </source>
</reference>
<dbReference type="PANTHER" id="PTHR11915">
    <property type="entry name" value="SPECTRIN/FILAMIN RELATED CYTOSKELETAL PROTEIN"/>
    <property type="match status" value="1"/>
</dbReference>
<gene>
    <name evidence="2" type="primary">SPTBN4</name>
    <name evidence="2" type="ORF">EHP00_577</name>
</gene>
<comment type="caution">
    <text evidence="2">The sequence shown here is derived from an EMBL/GenBank/DDBJ whole genome shotgun (WGS) entry which is preliminary data.</text>
</comment>
<organism evidence="2 3">
    <name type="scientific">Ecytonucleospora hepatopenaei</name>
    <dbReference type="NCBI Taxonomy" id="646526"/>
    <lineage>
        <taxon>Eukaryota</taxon>
        <taxon>Fungi</taxon>
        <taxon>Fungi incertae sedis</taxon>
        <taxon>Microsporidia</taxon>
        <taxon>Enterocytozoonidae</taxon>
        <taxon>Ecytonucleospora</taxon>
    </lineage>
</organism>
<dbReference type="VEuPathDB" id="MicrosporidiaDB:EHP00_577"/>
<dbReference type="Pfam" id="PF00307">
    <property type="entry name" value="CH"/>
    <property type="match status" value="2"/>
</dbReference>
<name>A0A1W0E8M7_9MICR</name>
<feature type="domain" description="Calponin-homology (CH)" evidence="1">
    <location>
        <begin position="110"/>
        <end position="215"/>
    </location>
</feature>
<dbReference type="Proteomes" id="UP000192758">
    <property type="component" value="Unassembled WGS sequence"/>
</dbReference>
<protein>
    <submittedName>
        <fullName evidence="2">SPTBN4</fullName>
    </submittedName>
</protein>
<keyword evidence="3" id="KW-1185">Reference proteome</keyword>
<dbReference type="OrthoDB" id="10017054at2759"/>
<feature type="domain" description="Calponin-homology (CH)" evidence="1">
    <location>
        <begin position="1"/>
        <end position="103"/>
    </location>
</feature>
<dbReference type="EMBL" id="MNPJ01000007">
    <property type="protein sequence ID" value="OQS55519.1"/>
    <property type="molecule type" value="Genomic_DNA"/>
</dbReference>
<sequence>MAHTFTLWVNKNLKRAGFKTVDDIVIDIQDGIVLYNLLLSLEQNPPKINNKPTMKIFKIENLHKLLVYIKEKIKLINISAEDLYDGNEKLVFGLLWSLILNFSLQDEKDERLKNTVYKWAKEITSQYDCIDKNEFAKNLSNGRVYNVLLNYFTDSMNNMSFLTSGNIFENFKNAFEVAEQHGIATLIDLNELQKNKELDEKSLFTYLLEFYTVFRNKKGKVKMNNDVEELLIALNHKVKLENEVCTLNEEYNKFTEKYNEELKIVIETLNSLVERILSMGNLVSQCQKTKEKVQVCNETLQYFLKSTNLKEKVKEGKAVSLIFTQIEDKITGVIQQFNQKIADSENKKCSIRVINNNSNEKISGDVSLSINNKISATSGFKKQKCHKNMSALNQNPIEIKSLSSIDLPFLPEMMTLEEIIDHINE</sequence>
<dbReference type="STRING" id="646526.A0A1W0E8M7"/>
<evidence type="ECO:0000259" key="1">
    <source>
        <dbReference type="PROSITE" id="PS50021"/>
    </source>
</evidence>
<dbReference type="AlphaFoldDB" id="A0A1W0E8M7"/>
<dbReference type="Gene3D" id="1.10.418.10">
    <property type="entry name" value="Calponin-like domain"/>
    <property type="match status" value="2"/>
</dbReference>
<evidence type="ECO:0000313" key="3">
    <source>
        <dbReference type="Proteomes" id="UP000192758"/>
    </source>
</evidence>